<proteinExistence type="predicted"/>
<dbReference type="AlphaFoldDB" id="A0A0B7C1G5"/>
<accession>A0A0B7C1G5</accession>
<dbReference type="EMBL" id="HACG01052156">
    <property type="protein sequence ID" value="CEK99027.1"/>
    <property type="molecule type" value="Transcribed_RNA"/>
</dbReference>
<dbReference type="SUPFAM" id="SSF46966">
    <property type="entry name" value="Spectrin repeat"/>
    <property type="match status" value="1"/>
</dbReference>
<feature type="non-terminal residue" evidence="1">
    <location>
        <position position="105"/>
    </location>
</feature>
<protein>
    <submittedName>
        <fullName evidence="1">Uncharacterized protein</fullName>
    </submittedName>
</protein>
<reference evidence="1" key="1">
    <citation type="submission" date="2014-12" db="EMBL/GenBank/DDBJ databases">
        <title>Insight into the proteome of Arion vulgaris.</title>
        <authorList>
            <person name="Aradska J."/>
            <person name="Bulat T."/>
            <person name="Smidak R."/>
            <person name="Sarate P."/>
            <person name="Gangsoo J."/>
            <person name="Sialana F."/>
            <person name="Bilban M."/>
            <person name="Lubec G."/>
        </authorList>
    </citation>
    <scope>NUCLEOTIDE SEQUENCE</scope>
    <source>
        <tissue evidence="1">Skin</tissue>
    </source>
</reference>
<evidence type="ECO:0000313" key="1">
    <source>
        <dbReference type="EMBL" id="CEK99027.1"/>
    </source>
</evidence>
<dbReference type="Gene3D" id="1.20.58.60">
    <property type="match status" value="1"/>
</dbReference>
<name>A0A0B7C1G5_9EUPU</name>
<organism evidence="1">
    <name type="scientific">Arion vulgaris</name>
    <dbReference type="NCBI Taxonomy" id="1028688"/>
    <lineage>
        <taxon>Eukaryota</taxon>
        <taxon>Metazoa</taxon>
        <taxon>Spiralia</taxon>
        <taxon>Lophotrochozoa</taxon>
        <taxon>Mollusca</taxon>
        <taxon>Gastropoda</taxon>
        <taxon>Heterobranchia</taxon>
        <taxon>Euthyneura</taxon>
        <taxon>Panpulmonata</taxon>
        <taxon>Eupulmonata</taxon>
        <taxon>Stylommatophora</taxon>
        <taxon>Helicina</taxon>
        <taxon>Arionoidea</taxon>
        <taxon>Arionidae</taxon>
        <taxon>Arion</taxon>
    </lineage>
</organism>
<feature type="non-terminal residue" evidence="1">
    <location>
        <position position="1"/>
    </location>
</feature>
<sequence length="105" mass="12289">LQRWLKDLEDQISTDSALQNTLQEKKLQLDRVKVQQLNISSQKSIIDSLNVKAQHLKQSSRDANLGAQISLVVDRYERLAKRAKNLHDQCEKNLQDHQIYRDSYM</sequence>
<gene>
    <name evidence="1" type="primary">ORF220224</name>
</gene>